<comment type="function">
    <text evidence="10">Catalyzes the formation of dTDP-glucose, from dTTP and glucose 1-phosphate, as well as its pyrophosphorolysis.</text>
</comment>
<dbReference type="eggNOG" id="COG1209">
    <property type="taxonomic scope" value="Bacteria"/>
</dbReference>
<dbReference type="FunFam" id="3.90.550.10:FF:000023">
    <property type="entry name" value="Glucose-1-phosphate thymidylyltransferase"/>
    <property type="match status" value="1"/>
</dbReference>
<dbReference type="GO" id="GO:0046872">
    <property type="term" value="F:metal ion binding"/>
    <property type="evidence" value="ECO:0007669"/>
    <property type="project" value="UniProtKB-KW"/>
</dbReference>
<dbReference type="GO" id="GO:0008879">
    <property type="term" value="F:glucose-1-phosphate thymidylyltransferase activity"/>
    <property type="evidence" value="ECO:0007669"/>
    <property type="project" value="UniProtKB-EC"/>
</dbReference>
<accession>L0KCZ7</accession>
<keyword evidence="5 10" id="KW-0808">Transferase</keyword>
<sequence>MKGIILAGGSGTRLYPLTKALSKQSLPVYDKPMIYYPLSTLMLSGIREILIISTPQHLPVYKEMLGDGNHIGLDISYKVQEEPKGLAHAFIIGEEFIGDDNVSLILGDNIFYGQNFSQILKRAASLEEGATIFGYYVKDPSSFGVVEFDDSGKVLSLEEKPDNPKSSYAVPGLYFYDNTVVEKAKEIEPSDRGELEITDINKLYLEEEQLMVEHFGRGMAWFDAGTHDGLLEAATFVEAIQKRQGLFIACLEEIAYRLGYINSEQLKELAQPLMKTNYGKYLSDIAQGNREFKYNSTLSEVAATKE</sequence>
<dbReference type="NCBIfam" id="TIGR01207">
    <property type="entry name" value="rmlA"/>
    <property type="match status" value="1"/>
</dbReference>
<evidence type="ECO:0000256" key="6">
    <source>
        <dbReference type="ARBA" id="ARBA00022695"/>
    </source>
</evidence>
<dbReference type="Proteomes" id="UP000010880">
    <property type="component" value="Chromosome"/>
</dbReference>
<keyword evidence="6 10" id="KW-0548">Nucleotidyltransferase</keyword>
<evidence type="ECO:0000256" key="8">
    <source>
        <dbReference type="ARBA" id="ARBA00022842"/>
    </source>
</evidence>
<dbReference type="InterPro" id="IPR005907">
    <property type="entry name" value="G1P_thy_trans_s"/>
</dbReference>
<dbReference type="Pfam" id="PF00483">
    <property type="entry name" value="NTP_transferase"/>
    <property type="match status" value="1"/>
</dbReference>
<dbReference type="PANTHER" id="PTHR43532:SF1">
    <property type="entry name" value="GLUCOSE-1-PHOSPHATE THYMIDYLYLTRANSFERASE 1"/>
    <property type="match status" value="1"/>
</dbReference>
<evidence type="ECO:0000313" key="13">
    <source>
        <dbReference type="Proteomes" id="UP000010880"/>
    </source>
</evidence>
<dbReference type="OrthoDB" id="9803871at2"/>
<dbReference type="EMBL" id="CP003359">
    <property type="protein sequence ID" value="AGB42254.1"/>
    <property type="molecule type" value="Genomic_DNA"/>
</dbReference>
<keyword evidence="7 10" id="KW-0479">Metal-binding</keyword>
<evidence type="ECO:0000259" key="11">
    <source>
        <dbReference type="Pfam" id="PF00483"/>
    </source>
</evidence>
<evidence type="ECO:0000256" key="5">
    <source>
        <dbReference type="ARBA" id="ARBA00022679"/>
    </source>
</evidence>
<proteinExistence type="inferred from homology"/>
<name>L0KCZ7_HALHC</name>
<dbReference type="SUPFAM" id="SSF53448">
    <property type="entry name" value="Nucleotide-diphospho-sugar transferases"/>
    <property type="match status" value="1"/>
</dbReference>
<keyword evidence="13" id="KW-1185">Reference proteome</keyword>
<comment type="similarity">
    <text evidence="2 10">Belongs to the glucose-1-phosphate thymidylyltransferase family.</text>
</comment>
<organism evidence="12 13">
    <name type="scientific">Halobacteroides halobius (strain ATCC 35273 / DSM 5150 / MD-1)</name>
    <dbReference type="NCBI Taxonomy" id="748449"/>
    <lineage>
        <taxon>Bacteria</taxon>
        <taxon>Bacillati</taxon>
        <taxon>Bacillota</taxon>
        <taxon>Clostridia</taxon>
        <taxon>Halanaerobiales</taxon>
        <taxon>Halobacteroidaceae</taxon>
        <taxon>Halobacteroides</taxon>
    </lineage>
</organism>
<dbReference type="RefSeq" id="WP_015327968.1">
    <property type="nucleotide sequence ID" value="NC_019978.1"/>
</dbReference>
<feature type="domain" description="Nucleotidyl transferase" evidence="11">
    <location>
        <begin position="2"/>
        <end position="238"/>
    </location>
</feature>
<dbReference type="STRING" id="748449.Halha_2380"/>
<dbReference type="AlphaFoldDB" id="L0KCZ7"/>
<dbReference type="PANTHER" id="PTHR43532">
    <property type="entry name" value="GLUCOSE-1-PHOSPHATE THYMIDYLYLTRANSFERASE"/>
    <property type="match status" value="1"/>
</dbReference>
<dbReference type="Gene3D" id="3.90.550.10">
    <property type="entry name" value="Spore Coat Polysaccharide Biosynthesis Protein SpsA, Chain A"/>
    <property type="match status" value="1"/>
</dbReference>
<comment type="catalytic activity">
    <reaction evidence="9 10">
        <text>dTTP + alpha-D-glucose 1-phosphate + H(+) = dTDP-alpha-D-glucose + diphosphate</text>
        <dbReference type="Rhea" id="RHEA:15225"/>
        <dbReference type="ChEBI" id="CHEBI:15378"/>
        <dbReference type="ChEBI" id="CHEBI:33019"/>
        <dbReference type="ChEBI" id="CHEBI:37568"/>
        <dbReference type="ChEBI" id="CHEBI:57477"/>
        <dbReference type="ChEBI" id="CHEBI:58601"/>
        <dbReference type="EC" id="2.7.7.24"/>
    </reaction>
</comment>
<evidence type="ECO:0000313" key="12">
    <source>
        <dbReference type="EMBL" id="AGB42254.1"/>
    </source>
</evidence>
<evidence type="ECO:0000256" key="2">
    <source>
        <dbReference type="ARBA" id="ARBA00010480"/>
    </source>
</evidence>
<keyword evidence="8 10" id="KW-0460">Magnesium</keyword>
<comment type="cofactor">
    <cofactor evidence="1">
        <name>Mg(2+)</name>
        <dbReference type="ChEBI" id="CHEBI:18420"/>
    </cofactor>
</comment>
<evidence type="ECO:0000256" key="1">
    <source>
        <dbReference type="ARBA" id="ARBA00001946"/>
    </source>
</evidence>
<protein>
    <recommendedName>
        <fullName evidence="4 10">Glucose-1-phosphate thymidylyltransferase</fullName>
        <ecNumber evidence="3 10">2.7.7.24</ecNumber>
    </recommendedName>
</protein>
<dbReference type="InterPro" id="IPR029044">
    <property type="entry name" value="Nucleotide-diphossugar_trans"/>
</dbReference>
<dbReference type="InterPro" id="IPR005835">
    <property type="entry name" value="NTP_transferase_dom"/>
</dbReference>
<evidence type="ECO:0000256" key="10">
    <source>
        <dbReference type="RuleBase" id="RU003706"/>
    </source>
</evidence>
<evidence type="ECO:0000256" key="4">
    <source>
        <dbReference type="ARBA" id="ARBA00017654"/>
    </source>
</evidence>
<dbReference type="CDD" id="cd02538">
    <property type="entry name" value="G1P_TT_short"/>
    <property type="match status" value="1"/>
</dbReference>
<dbReference type="EC" id="2.7.7.24" evidence="3 10"/>
<evidence type="ECO:0000256" key="7">
    <source>
        <dbReference type="ARBA" id="ARBA00022723"/>
    </source>
</evidence>
<dbReference type="HOGENOM" id="CLU_029499_9_0_9"/>
<evidence type="ECO:0000256" key="3">
    <source>
        <dbReference type="ARBA" id="ARBA00012461"/>
    </source>
</evidence>
<gene>
    <name evidence="12" type="ordered locus">Halha_2380</name>
</gene>
<reference evidence="13" key="1">
    <citation type="submission" date="2012-02" db="EMBL/GenBank/DDBJ databases">
        <title>The complete genome of Halobacteroides halobius DSM 5150.</title>
        <authorList>
            <person name="Lucas S."/>
            <person name="Copeland A."/>
            <person name="Lapidus A."/>
            <person name="Glavina del Rio T."/>
            <person name="Dalin E."/>
            <person name="Tice H."/>
            <person name="Bruce D."/>
            <person name="Goodwin L."/>
            <person name="Pitluck S."/>
            <person name="Peters L."/>
            <person name="Mikhailova N."/>
            <person name="Gu W."/>
            <person name="Kyrpides N."/>
            <person name="Mavromatis K."/>
            <person name="Ivanova N."/>
            <person name="Brettin T."/>
            <person name="Detter J.C."/>
            <person name="Han C."/>
            <person name="Larimer F."/>
            <person name="Land M."/>
            <person name="Hauser L."/>
            <person name="Markowitz V."/>
            <person name="Cheng J.-F."/>
            <person name="Hugenholtz P."/>
            <person name="Woyke T."/>
            <person name="Wu D."/>
            <person name="Tindall B."/>
            <person name="Pomrenke H."/>
            <person name="Brambilla E."/>
            <person name="Klenk H.-P."/>
            <person name="Eisen J.A."/>
        </authorList>
    </citation>
    <scope>NUCLEOTIDE SEQUENCE [LARGE SCALE GENOMIC DNA]</scope>
    <source>
        <strain evidence="13">ATCC 35273 / DSM 5150 / MD-1</strain>
    </source>
</reference>
<evidence type="ECO:0000256" key="9">
    <source>
        <dbReference type="ARBA" id="ARBA00049336"/>
    </source>
</evidence>
<dbReference type="PATRIC" id="fig|748449.3.peg.2301"/>
<dbReference type="KEGG" id="hhl:Halha_2380"/>